<dbReference type="EMBL" id="LAZR01003899">
    <property type="protein sequence ID" value="KKN13664.1"/>
    <property type="molecule type" value="Genomic_DNA"/>
</dbReference>
<comment type="caution">
    <text evidence="1">The sequence shown here is derived from an EMBL/GenBank/DDBJ whole genome shotgun (WGS) entry which is preliminary data.</text>
</comment>
<protein>
    <submittedName>
        <fullName evidence="1">Uncharacterized protein</fullName>
    </submittedName>
</protein>
<proteinExistence type="predicted"/>
<reference evidence="1" key="1">
    <citation type="journal article" date="2015" name="Nature">
        <title>Complex archaea that bridge the gap between prokaryotes and eukaryotes.</title>
        <authorList>
            <person name="Spang A."/>
            <person name="Saw J.H."/>
            <person name="Jorgensen S.L."/>
            <person name="Zaremba-Niedzwiedzka K."/>
            <person name="Martijn J."/>
            <person name="Lind A.E."/>
            <person name="van Eijk R."/>
            <person name="Schleper C."/>
            <person name="Guy L."/>
            <person name="Ettema T.J."/>
        </authorList>
    </citation>
    <scope>NUCLEOTIDE SEQUENCE</scope>
</reference>
<name>A0A0F9N6T9_9ZZZZ</name>
<evidence type="ECO:0000313" key="1">
    <source>
        <dbReference type="EMBL" id="KKN13664.1"/>
    </source>
</evidence>
<organism evidence="1">
    <name type="scientific">marine sediment metagenome</name>
    <dbReference type="NCBI Taxonomy" id="412755"/>
    <lineage>
        <taxon>unclassified sequences</taxon>
        <taxon>metagenomes</taxon>
        <taxon>ecological metagenomes</taxon>
    </lineage>
</organism>
<gene>
    <name evidence="1" type="ORF">LCGC14_1004120</name>
</gene>
<sequence>MQIIETISDFNTFLKDYETQSSILVPVFCDSRLHPAQNRLCLLGVYGIKSKKLFILPFNHPEATNLPYKVIKELSKGLEIWTPDKKVLGFLPIEDQGHIEDVQALDYVV</sequence>
<feature type="non-terminal residue" evidence="1">
    <location>
        <position position="109"/>
    </location>
</feature>
<accession>A0A0F9N6T9</accession>
<dbReference type="AlphaFoldDB" id="A0A0F9N6T9"/>